<gene>
    <name evidence="2" type="ORF">KDA27_05200</name>
</gene>
<dbReference type="Proteomes" id="UP000739538">
    <property type="component" value="Unassembled WGS sequence"/>
</dbReference>
<comment type="caution">
    <text evidence="2">The sequence shown here is derived from an EMBL/GenBank/DDBJ whole genome shotgun (WGS) entry which is preliminary data.</text>
</comment>
<evidence type="ECO:0000256" key="1">
    <source>
        <dbReference type="SAM" id="MobiDB-lite"/>
    </source>
</evidence>
<evidence type="ECO:0000313" key="2">
    <source>
        <dbReference type="EMBL" id="MCA9755178.1"/>
    </source>
</evidence>
<evidence type="ECO:0000313" key="3">
    <source>
        <dbReference type="Proteomes" id="UP000739538"/>
    </source>
</evidence>
<feature type="region of interest" description="Disordered" evidence="1">
    <location>
        <begin position="30"/>
        <end position="51"/>
    </location>
</feature>
<feature type="compositionally biased region" description="Polar residues" evidence="1">
    <location>
        <begin position="32"/>
        <end position="42"/>
    </location>
</feature>
<sequence length="270" mass="27835">MRSHLLGAALALVWLCATVVLVAFAVAAGSPGESSLSGNGSPTKDVFPSAGGEEITLEPTRDATLFFDPLGGTASGSGPTLFLGTNSQGNTRRAVLFFDLSVLPTDIVIDSVSLTLTVTNAPASDSVDVVVLPLTASWSEGASISGGGSGAPSMPGDATWIHRFYPDSSWTVAGGDVSAVSSGSFRLGPPDVYVVSGEGLAADIQSWIDGTRANHGWLLQGPEEQVSTARGIASREAVNGDTRPMLTVTYHPVSPIERTGWGTIKSRFSK</sequence>
<proteinExistence type="predicted"/>
<reference evidence="2" key="1">
    <citation type="submission" date="2020-04" db="EMBL/GenBank/DDBJ databases">
        <authorList>
            <person name="Zhang T."/>
        </authorList>
    </citation>
    <scope>NUCLEOTIDE SEQUENCE</scope>
    <source>
        <strain evidence="2">HKST-UBA02</strain>
    </source>
</reference>
<dbReference type="EMBL" id="JAGQHS010000017">
    <property type="protein sequence ID" value="MCA9755178.1"/>
    <property type="molecule type" value="Genomic_DNA"/>
</dbReference>
<accession>A0A956NC28</accession>
<reference evidence="2" key="2">
    <citation type="journal article" date="2021" name="Microbiome">
        <title>Successional dynamics and alternative stable states in a saline activated sludge microbial community over 9 years.</title>
        <authorList>
            <person name="Wang Y."/>
            <person name="Ye J."/>
            <person name="Ju F."/>
            <person name="Liu L."/>
            <person name="Boyd J.A."/>
            <person name="Deng Y."/>
            <person name="Parks D.H."/>
            <person name="Jiang X."/>
            <person name="Yin X."/>
            <person name="Woodcroft B.J."/>
            <person name="Tyson G.W."/>
            <person name="Hugenholtz P."/>
            <person name="Polz M.F."/>
            <person name="Zhang T."/>
        </authorList>
    </citation>
    <scope>NUCLEOTIDE SEQUENCE</scope>
    <source>
        <strain evidence="2">HKST-UBA02</strain>
    </source>
</reference>
<dbReference type="NCBIfam" id="NF033679">
    <property type="entry name" value="DNRLRE_dom"/>
    <property type="match status" value="1"/>
</dbReference>
<protein>
    <submittedName>
        <fullName evidence="2">DNRLRE domain-containing protein</fullName>
    </submittedName>
</protein>
<dbReference type="AlphaFoldDB" id="A0A956NC28"/>
<organism evidence="2 3">
    <name type="scientific">Eiseniibacteriota bacterium</name>
    <dbReference type="NCBI Taxonomy" id="2212470"/>
    <lineage>
        <taxon>Bacteria</taxon>
        <taxon>Candidatus Eiseniibacteriota</taxon>
    </lineage>
</organism>
<name>A0A956NC28_UNCEI</name>